<sequence length="86" mass="8740">MTSKVIIFAVVLCLVHVAFAGVRIPRQAEGDKASGADKGGIGGGGIGGSQNLGSFAGVFEKLPTGFLQTFVGLLEKFNTGNQSGNQ</sequence>
<dbReference type="EMBL" id="CAJOBZ010000006">
    <property type="protein sequence ID" value="CAF4808148.1"/>
    <property type="molecule type" value="Genomic_DNA"/>
</dbReference>
<organism evidence="2 3">
    <name type="scientific">Pieris macdunnoughi</name>
    <dbReference type="NCBI Taxonomy" id="345717"/>
    <lineage>
        <taxon>Eukaryota</taxon>
        <taxon>Metazoa</taxon>
        <taxon>Ecdysozoa</taxon>
        <taxon>Arthropoda</taxon>
        <taxon>Hexapoda</taxon>
        <taxon>Insecta</taxon>
        <taxon>Pterygota</taxon>
        <taxon>Neoptera</taxon>
        <taxon>Endopterygota</taxon>
        <taxon>Lepidoptera</taxon>
        <taxon>Glossata</taxon>
        <taxon>Ditrysia</taxon>
        <taxon>Papilionoidea</taxon>
        <taxon>Pieridae</taxon>
        <taxon>Pierinae</taxon>
        <taxon>Pieris</taxon>
    </lineage>
</organism>
<gene>
    <name evidence="2" type="ORF">PMACD_LOCUS3873</name>
</gene>
<proteinExistence type="predicted"/>
<keyword evidence="3" id="KW-1185">Reference proteome</keyword>
<reference evidence="2" key="1">
    <citation type="submission" date="2021-02" db="EMBL/GenBank/DDBJ databases">
        <authorList>
            <person name="Steward A R."/>
        </authorList>
    </citation>
    <scope>NUCLEOTIDE SEQUENCE</scope>
</reference>
<keyword evidence="1" id="KW-0732">Signal</keyword>
<feature type="signal peptide" evidence="1">
    <location>
        <begin position="1"/>
        <end position="20"/>
    </location>
</feature>
<dbReference type="Proteomes" id="UP000663880">
    <property type="component" value="Unassembled WGS sequence"/>
</dbReference>
<evidence type="ECO:0000313" key="2">
    <source>
        <dbReference type="EMBL" id="CAF4808148.1"/>
    </source>
</evidence>
<feature type="chain" id="PRO_5032874121" description="Secreted protein" evidence="1">
    <location>
        <begin position="21"/>
        <end position="86"/>
    </location>
</feature>
<evidence type="ECO:0000313" key="3">
    <source>
        <dbReference type="Proteomes" id="UP000663880"/>
    </source>
</evidence>
<protein>
    <recommendedName>
        <fullName evidence="4">Secreted protein</fullName>
    </recommendedName>
</protein>
<name>A0A821PNZ5_9NEOP</name>
<dbReference type="AlphaFoldDB" id="A0A821PNZ5"/>
<evidence type="ECO:0000256" key="1">
    <source>
        <dbReference type="SAM" id="SignalP"/>
    </source>
</evidence>
<accession>A0A821PNZ5</accession>
<evidence type="ECO:0008006" key="4">
    <source>
        <dbReference type="Google" id="ProtNLM"/>
    </source>
</evidence>
<comment type="caution">
    <text evidence="2">The sequence shown here is derived from an EMBL/GenBank/DDBJ whole genome shotgun (WGS) entry which is preliminary data.</text>
</comment>